<dbReference type="EMBL" id="CP097635">
    <property type="protein sequence ID" value="URI05746.1"/>
    <property type="molecule type" value="Genomic_DNA"/>
</dbReference>
<dbReference type="RefSeq" id="WP_250194011.1">
    <property type="nucleotide sequence ID" value="NZ_CP097635.1"/>
</dbReference>
<proteinExistence type="inferred from homology"/>
<evidence type="ECO:0000256" key="1">
    <source>
        <dbReference type="ARBA" id="ARBA00010928"/>
    </source>
</evidence>
<dbReference type="Pfam" id="PF01408">
    <property type="entry name" value="GFO_IDH_MocA"/>
    <property type="match status" value="1"/>
</dbReference>
<evidence type="ECO:0000313" key="5">
    <source>
        <dbReference type="EMBL" id="URI05746.1"/>
    </source>
</evidence>
<name>A0ABY4RYE8_AQUTE</name>
<dbReference type="Proteomes" id="UP001056201">
    <property type="component" value="Chromosome 1"/>
</dbReference>
<dbReference type="InterPro" id="IPR055170">
    <property type="entry name" value="GFO_IDH_MocA-like_dom"/>
</dbReference>
<protein>
    <submittedName>
        <fullName evidence="5">Gfo/Idh/MocA family oxidoreductase</fullName>
    </submittedName>
</protein>
<evidence type="ECO:0000313" key="6">
    <source>
        <dbReference type="Proteomes" id="UP001056201"/>
    </source>
</evidence>
<dbReference type="InterPro" id="IPR008354">
    <property type="entry name" value="Glc-Fru_OxRdtase_bac"/>
</dbReference>
<dbReference type="InterPro" id="IPR036291">
    <property type="entry name" value="NAD(P)-bd_dom_sf"/>
</dbReference>
<evidence type="ECO:0000259" key="4">
    <source>
        <dbReference type="Pfam" id="PF22725"/>
    </source>
</evidence>
<dbReference type="Pfam" id="PF22725">
    <property type="entry name" value="GFO_IDH_MocA_C3"/>
    <property type="match status" value="1"/>
</dbReference>
<accession>A0ABY4RYE8</accession>
<dbReference type="PANTHER" id="PTHR22604:SF105">
    <property type="entry name" value="TRANS-1,2-DIHYDROBENZENE-1,2-DIOL DEHYDROGENASE"/>
    <property type="match status" value="1"/>
</dbReference>
<keyword evidence="2" id="KW-0560">Oxidoreductase</keyword>
<sequence>MPASTSPTQDPSQHPLGFAIVGLGQLTLEEIMPAFAQCRWARPVALVSGSRDKALPVARAHGIGEDRVLDYDHFDRLRDMPEVDVVYIVLPNHLHAEYTLKAFAAGKHVLCEKPMAVTPEECHRMMDAARAADRQLMIAYRLHFEPFSQRLTALCREQALGAVKTLMASNCQVTTAPDIRLQADKGGGPISDTGIYCINAARMVTGEEPTEVVAFAHQPADNPDFAEVPESVAFLLRYPSGVVAHCETSFGAAESRHLRVHCAQGFIDLEAAFSYQGQQLRLRRGSPSTGPASTEELLIRPVNHFAAEMDAFCEAIHSGQPVPTDGRMGLADVRIIRALQRSIDEGGVVAVDRD</sequence>
<dbReference type="InterPro" id="IPR000683">
    <property type="entry name" value="Gfo/Idh/MocA-like_OxRdtase_N"/>
</dbReference>
<dbReference type="InterPro" id="IPR050984">
    <property type="entry name" value="Gfo/Idh/MocA_domain"/>
</dbReference>
<keyword evidence="6" id="KW-1185">Reference proteome</keyword>
<dbReference type="PANTHER" id="PTHR22604">
    <property type="entry name" value="OXIDOREDUCTASES"/>
    <property type="match status" value="1"/>
</dbReference>
<dbReference type="Gene3D" id="3.40.50.720">
    <property type="entry name" value="NAD(P)-binding Rossmann-like Domain"/>
    <property type="match status" value="1"/>
</dbReference>
<reference evidence="5" key="1">
    <citation type="submission" date="2022-05" db="EMBL/GenBank/DDBJ databases">
        <title>An RpoN-dependent PEP-CTERM gene is involved in floc formation of an Aquincola tertiaricarbonis strain.</title>
        <authorList>
            <person name="Qiu D."/>
            <person name="Xia M."/>
        </authorList>
    </citation>
    <scope>NUCLEOTIDE SEQUENCE</scope>
    <source>
        <strain evidence="5">RN12</strain>
    </source>
</reference>
<evidence type="ECO:0000259" key="3">
    <source>
        <dbReference type="Pfam" id="PF01408"/>
    </source>
</evidence>
<dbReference type="PRINTS" id="PR01775">
    <property type="entry name" value="GLFROXRDTASE"/>
</dbReference>
<feature type="domain" description="GFO/IDH/MocA-like oxidoreductase" evidence="4">
    <location>
        <begin position="149"/>
        <end position="267"/>
    </location>
</feature>
<dbReference type="SUPFAM" id="SSF51735">
    <property type="entry name" value="NAD(P)-binding Rossmann-fold domains"/>
    <property type="match status" value="1"/>
</dbReference>
<dbReference type="Gene3D" id="3.30.360.10">
    <property type="entry name" value="Dihydrodipicolinate Reductase, domain 2"/>
    <property type="match status" value="1"/>
</dbReference>
<evidence type="ECO:0000256" key="2">
    <source>
        <dbReference type="ARBA" id="ARBA00023002"/>
    </source>
</evidence>
<comment type="similarity">
    <text evidence="1">Belongs to the Gfo/Idh/MocA family.</text>
</comment>
<dbReference type="SUPFAM" id="SSF55347">
    <property type="entry name" value="Glyceraldehyde-3-phosphate dehydrogenase-like, C-terminal domain"/>
    <property type="match status" value="1"/>
</dbReference>
<feature type="domain" description="Gfo/Idh/MocA-like oxidoreductase N-terminal" evidence="3">
    <location>
        <begin position="17"/>
        <end position="140"/>
    </location>
</feature>
<organism evidence="5 6">
    <name type="scientific">Aquincola tertiaricarbonis</name>
    <dbReference type="NCBI Taxonomy" id="391953"/>
    <lineage>
        <taxon>Bacteria</taxon>
        <taxon>Pseudomonadati</taxon>
        <taxon>Pseudomonadota</taxon>
        <taxon>Betaproteobacteria</taxon>
        <taxon>Burkholderiales</taxon>
        <taxon>Sphaerotilaceae</taxon>
        <taxon>Aquincola</taxon>
    </lineage>
</organism>
<gene>
    <name evidence="5" type="ORF">MW290_07260</name>
</gene>